<dbReference type="Gene3D" id="3.40.50.150">
    <property type="entry name" value="Vaccinia Virus protein VP39"/>
    <property type="match status" value="1"/>
</dbReference>
<protein>
    <submittedName>
        <fullName evidence="2">Unannotated protein</fullName>
    </submittedName>
</protein>
<organism evidence="2">
    <name type="scientific">freshwater metagenome</name>
    <dbReference type="NCBI Taxonomy" id="449393"/>
    <lineage>
        <taxon>unclassified sequences</taxon>
        <taxon>metagenomes</taxon>
        <taxon>ecological metagenomes</taxon>
    </lineage>
</organism>
<dbReference type="PANTHER" id="PTHR36973:SF4">
    <property type="entry name" value="NODULATION PROTEIN"/>
    <property type="match status" value="1"/>
</dbReference>
<name>A0A6J6NS97_9ZZZZ</name>
<dbReference type="Pfam" id="PF05050">
    <property type="entry name" value="Methyltransf_21"/>
    <property type="match status" value="1"/>
</dbReference>
<proteinExistence type="predicted"/>
<dbReference type="PANTHER" id="PTHR36973">
    <property type="entry name" value="SLL1456 PROTEIN-RELATED"/>
    <property type="match status" value="1"/>
</dbReference>
<dbReference type="InterPro" id="IPR006342">
    <property type="entry name" value="FkbM_mtfrase"/>
</dbReference>
<dbReference type="GO" id="GO:0008171">
    <property type="term" value="F:O-methyltransferase activity"/>
    <property type="evidence" value="ECO:0007669"/>
    <property type="project" value="TreeGrafter"/>
</dbReference>
<dbReference type="NCBIfam" id="TIGR01444">
    <property type="entry name" value="fkbM_fam"/>
    <property type="match status" value="1"/>
</dbReference>
<feature type="domain" description="Methyltransferase FkbM" evidence="1">
    <location>
        <begin position="69"/>
        <end position="234"/>
    </location>
</feature>
<reference evidence="2" key="1">
    <citation type="submission" date="2020-05" db="EMBL/GenBank/DDBJ databases">
        <authorList>
            <person name="Chiriac C."/>
            <person name="Salcher M."/>
            <person name="Ghai R."/>
            <person name="Kavagutti S V."/>
        </authorList>
    </citation>
    <scope>NUCLEOTIDE SEQUENCE</scope>
</reference>
<dbReference type="EMBL" id="CAEZXI010000078">
    <property type="protein sequence ID" value="CAB4687183.1"/>
    <property type="molecule type" value="Genomic_DNA"/>
</dbReference>
<accession>A0A6J6NS97</accession>
<evidence type="ECO:0000259" key="1">
    <source>
        <dbReference type="Pfam" id="PF05050"/>
    </source>
</evidence>
<dbReference type="AlphaFoldDB" id="A0A6J6NS97"/>
<sequence>MAFQLKHLHSMFSFRLYFLMFRLQLIRLIKFILKKFEIGITSSNNLLFPHHTKEFIHNKILLSKTGVLHVGAHFGEERNHYQSLNLNVCWIEAVPEFYKILQNNISSFPKQIAHNYLLGNQDKKIVNFYLANNEGSSSSIYELTEDNGFKGLKMNESIEIEMRRLDSLFTEREIQLYPNWIIDAQGAELQVLQGAEKLLGGVLSIMAEVSTSNIYIGGTNYFELKSYLHRFGFIPLWEPNINSHEDVLFIRIV</sequence>
<gene>
    <name evidence="2" type="ORF">UFOPK2362_00749</name>
</gene>
<evidence type="ECO:0000313" key="2">
    <source>
        <dbReference type="EMBL" id="CAB4687183.1"/>
    </source>
</evidence>
<dbReference type="SUPFAM" id="SSF53335">
    <property type="entry name" value="S-adenosyl-L-methionine-dependent methyltransferases"/>
    <property type="match status" value="1"/>
</dbReference>
<dbReference type="InterPro" id="IPR053188">
    <property type="entry name" value="FkbM_Methyltransferase"/>
</dbReference>
<dbReference type="InterPro" id="IPR029063">
    <property type="entry name" value="SAM-dependent_MTases_sf"/>
</dbReference>